<dbReference type="Gramene" id="OBART05G22320.1">
    <property type="protein sequence ID" value="OBART05G22320.1"/>
    <property type="gene ID" value="OBART05G22320"/>
</dbReference>
<feature type="compositionally biased region" description="Basic and acidic residues" evidence="4">
    <location>
        <begin position="267"/>
        <end position="281"/>
    </location>
</feature>
<evidence type="ECO:0000313" key="6">
    <source>
        <dbReference type="Proteomes" id="UP000026960"/>
    </source>
</evidence>
<dbReference type="STRING" id="65489.A0A0D3G9M7"/>
<dbReference type="PANTHER" id="PTHR11999:SF175">
    <property type="entry name" value="OS05G0510600 PROTEIN"/>
    <property type="match status" value="1"/>
</dbReference>
<dbReference type="PaxDb" id="65489-OBART05G22320.1"/>
<dbReference type="Gene3D" id="3.90.1150.10">
    <property type="entry name" value="Aspartate Aminotransferase, domain 1"/>
    <property type="match status" value="1"/>
</dbReference>
<dbReference type="PANTHER" id="PTHR11999">
    <property type="entry name" value="GROUP II PYRIDOXAL-5-PHOSPHATE DECARBOXYLASE"/>
    <property type="match status" value="1"/>
</dbReference>
<dbReference type="eggNOG" id="KOG0628">
    <property type="taxonomic scope" value="Eukaryota"/>
</dbReference>
<dbReference type="HOGENOM" id="CLU_872573_0_0_1"/>
<evidence type="ECO:0008006" key="7">
    <source>
        <dbReference type="Google" id="ProtNLM"/>
    </source>
</evidence>
<evidence type="ECO:0000313" key="5">
    <source>
        <dbReference type="EnsemblPlants" id="OBART05G22320.1"/>
    </source>
</evidence>
<reference evidence="5" key="2">
    <citation type="submission" date="2015-03" db="UniProtKB">
        <authorList>
            <consortium name="EnsemblPlants"/>
        </authorList>
    </citation>
    <scope>IDENTIFICATION</scope>
</reference>
<keyword evidence="2" id="KW-0456">Lyase</keyword>
<name>A0A0D3G9M7_9ORYZ</name>
<evidence type="ECO:0000256" key="3">
    <source>
        <dbReference type="ARBA" id="ARBA00022898"/>
    </source>
</evidence>
<dbReference type="PRINTS" id="PR00800">
    <property type="entry name" value="YHDCRBOXLASE"/>
</dbReference>
<dbReference type="InterPro" id="IPR002129">
    <property type="entry name" value="PyrdxlP-dep_de-COase"/>
</dbReference>
<proteinExistence type="predicted"/>
<dbReference type="GO" id="GO:0016831">
    <property type="term" value="F:carboxy-lyase activity"/>
    <property type="evidence" value="ECO:0007669"/>
    <property type="project" value="UniProtKB-KW"/>
</dbReference>
<keyword evidence="2" id="KW-0210">Decarboxylase</keyword>
<dbReference type="EnsemblPlants" id="OBART05G22320.1">
    <property type="protein sequence ID" value="OBART05G22320.1"/>
    <property type="gene ID" value="OBART05G22320"/>
</dbReference>
<reference evidence="5" key="1">
    <citation type="journal article" date="2009" name="Rice">
        <title>De Novo Next Generation Sequencing of Plant Genomes.</title>
        <authorList>
            <person name="Rounsley S."/>
            <person name="Marri P.R."/>
            <person name="Yu Y."/>
            <person name="He R."/>
            <person name="Sisneros N."/>
            <person name="Goicoechea J.L."/>
            <person name="Lee S.J."/>
            <person name="Angelova A."/>
            <person name="Kudrna D."/>
            <person name="Luo M."/>
            <person name="Affourtit J."/>
            <person name="Desany B."/>
            <person name="Knight J."/>
            <person name="Niazi F."/>
            <person name="Egholm M."/>
            <person name="Wing R.A."/>
        </authorList>
    </citation>
    <scope>NUCLEOTIDE SEQUENCE [LARGE SCALE GENOMIC DNA]</scope>
    <source>
        <strain evidence="5">cv. IRGC 105608</strain>
    </source>
</reference>
<protein>
    <recommendedName>
        <fullName evidence="7">Aromatic-L-amino-acid decarboxylase</fullName>
    </recommendedName>
</protein>
<dbReference type="Pfam" id="PF00282">
    <property type="entry name" value="Pyridoxal_deC"/>
    <property type="match status" value="1"/>
</dbReference>
<feature type="region of interest" description="Disordered" evidence="4">
    <location>
        <begin position="267"/>
        <end position="289"/>
    </location>
</feature>
<dbReference type="GO" id="GO:0005737">
    <property type="term" value="C:cytoplasm"/>
    <property type="evidence" value="ECO:0007669"/>
    <property type="project" value="TreeGrafter"/>
</dbReference>
<evidence type="ECO:0000256" key="1">
    <source>
        <dbReference type="ARBA" id="ARBA00001933"/>
    </source>
</evidence>
<evidence type="ECO:0000256" key="4">
    <source>
        <dbReference type="SAM" id="MobiDB-lite"/>
    </source>
</evidence>
<accession>A0A0D3G9M7</accession>
<dbReference type="InterPro" id="IPR010977">
    <property type="entry name" value="Aromatic_deC"/>
</dbReference>
<dbReference type="InterPro" id="IPR015424">
    <property type="entry name" value="PyrdxlP-dep_Trfase"/>
</dbReference>
<dbReference type="GO" id="GO:0006520">
    <property type="term" value="P:amino acid metabolic process"/>
    <property type="evidence" value="ECO:0007669"/>
    <property type="project" value="InterPro"/>
</dbReference>
<dbReference type="GO" id="GO:0019752">
    <property type="term" value="P:carboxylic acid metabolic process"/>
    <property type="evidence" value="ECO:0007669"/>
    <property type="project" value="InterPro"/>
</dbReference>
<keyword evidence="3" id="KW-0663">Pyridoxal phosphate</keyword>
<organism evidence="5">
    <name type="scientific">Oryza barthii</name>
    <dbReference type="NCBI Taxonomy" id="65489"/>
    <lineage>
        <taxon>Eukaryota</taxon>
        <taxon>Viridiplantae</taxon>
        <taxon>Streptophyta</taxon>
        <taxon>Embryophyta</taxon>
        <taxon>Tracheophyta</taxon>
        <taxon>Spermatophyta</taxon>
        <taxon>Magnoliopsida</taxon>
        <taxon>Liliopsida</taxon>
        <taxon>Poales</taxon>
        <taxon>Poaceae</taxon>
        <taxon>BOP clade</taxon>
        <taxon>Oryzoideae</taxon>
        <taxon>Oryzeae</taxon>
        <taxon>Oryzinae</taxon>
        <taxon>Oryza</taxon>
    </lineage>
</organism>
<dbReference type="SUPFAM" id="SSF53383">
    <property type="entry name" value="PLP-dependent transferases"/>
    <property type="match status" value="2"/>
</dbReference>
<comment type="cofactor">
    <cofactor evidence="1">
        <name>pyridoxal 5'-phosphate</name>
        <dbReference type="ChEBI" id="CHEBI:597326"/>
    </cofactor>
</comment>
<keyword evidence="6" id="KW-1185">Reference proteome</keyword>
<evidence type="ECO:0000256" key="2">
    <source>
        <dbReference type="ARBA" id="ARBA00022793"/>
    </source>
</evidence>
<sequence>MAILNHSDAAFPVAATTPLLGRRPLDAGEFRRQGRQVVDFIADYYASINDYPVRPAVAPGFLAGKLPATAPSTPEPDALTAGLRDVRELMLPGVTHWQSPRHFAHFSATASNVGALGEALAAGLNVNPFTWEASPAATELEVVVTDWLGKALHLPERLLFAGGGGGTLLGTQFALVCFRLRGGGAAAQLVGGDELTASNELNRRLLEAVNATGRAYMSSAVVGGMYVLRCAVGNSLTEERHVREAWSVVQGQAAAVLATAGAAADTARTKDHAAGDDHGADQPHAMTTTTTMGCRSGAWELRTVYRTLRSYAVYFLLGK</sequence>
<dbReference type="Proteomes" id="UP000026960">
    <property type="component" value="Chromosome 5"/>
</dbReference>
<dbReference type="InterPro" id="IPR015422">
    <property type="entry name" value="PyrdxlP-dep_Trfase_small"/>
</dbReference>
<dbReference type="AlphaFoldDB" id="A0A0D3G9M7"/>
<dbReference type="Gene3D" id="1.20.1340.10">
    <property type="entry name" value="dopa decarboxylase, N-terminal domain"/>
    <property type="match status" value="1"/>
</dbReference>
<dbReference type="GO" id="GO:0030170">
    <property type="term" value="F:pyridoxal phosphate binding"/>
    <property type="evidence" value="ECO:0007669"/>
    <property type="project" value="InterPro"/>
</dbReference>